<evidence type="ECO:0000256" key="1">
    <source>
        <dbReference type="ARBA" id="ARBA00001974"/>
    </source>
</evidence>
<evidence type="ECO:0000256" key="4">
    <source>
        <dbReference type="ARBA" id="ARBA00022827"/>
    </source>
</evidence>
<keyword evidence="5" id="KW-0560">Oxidoreductase</keyword>
<evidence type="ECO:0000256" key="3">
    <source>
        <dbReference type="ARBA" id="ARBA00022630"/>
    </source>
</evidence>
<feature type="domain" description="Acyl-CoA oxidase/dehydrogenase middle" evidence="7">
    <location>
        <begin position="122"/>
        <end position="211"/>
    </location>
</feature>
<dbReference type="InterPro" id="IPR036250">
    <property type="entry name" value="AcylCo_DH-like_C"/>
</dbReference>
<reference evidence="10" key="1">
    <citation type="submission" date="2018-09" db="EMBL/GenBank/DDBJ databases">
        <authorList>
            <person name="Zhu H."/>
        </authorList>
    </citation>
    <scope>NUCLEOTIDE SEQUENCE [LARGE SCALE GENOMIC DNA]</scope>
    <source>
        <strain evidence="10">K1R23-30</strain>
    </source>
</reference>
<dbReference type="Gene3D" id="2.40.110.10">
    <property type="entry name" value="Butyryl-CoA Dehydrogenase, subunit A, domain 2"/>
    <property type="match status" value="1"/>
</dbReference>
<accession>A0A3A3GCC4</accession>
<evidence type="ECO:0000259" key="7">
    <source>
        <dbReference type="Pfam" id="PF02770"/>
    </source>
</evidence>
<dbReference type="PANTHER" id="PTHR43884">
    <property type="entry name" value="ACYL-COA DEHYDROGENASE"/>
    <property type="match status" value="1"/>
</dbReference>
<evidence type="ECO:0000256" key="5">
    <source>
        <dbReference type="ARBA" id="ARBA00023002"/>
    </source>
</evidence>
<keyword evidence="4" id="KW-0274">FAD</keyword>
<dbReference type="InterPro" id="IPR013786">
    <property type="entry name" value="AcylCoA_DH/ox_N"/>
</dbReference>
<comment type="caution">
    <text evidence="9">The sequence shown here is derived from an EMBL/GenBank/DDBJ whole genome shotgun (WGS) entry which is preliminary data.</text>
</comment>
<dbReference type="GO" id="GO:0003995">
    <property type="term" value="F:acyl-CoA dehydrogenase activity"/>
    <property type="evidence" value="ECO:0007669"/>
    <property type="project" value="TreeGrafter"/>
</dbReference>
<evidence type="ECO:0000313" key="10">
    <source>
        <dbReference type="Proteomes" id="UP000265955"/>
    </source>
</evidence>
<dbReference type="InterPro" id="IPR037069">
    <property type="entry name" value="AcylCoA_DH/ox_N_sf"/>
</dbReference>
<feature type="domain" description="Acyl-CoA dehydrogenase/oxidase N-terminal" evidence="8">
    <location>
        <begin position="7"/>
        <end position="117"/>
    </location>
</feature>
<evidence type="ECO:0000313" key="9">
    <source>
        <dbReference type="EMBL" id="RJF98539.1"/>
    </source>
</evidence>
<dbReference type="RefSeq" id="WP_119768489.1">
    <property type="nucleotide sequence ID" value="NZ_QYUO01000001.1"/>
</dbReference>
<name>A0A3A3GCC4_9BURK</name>
<dbReference type="InterPro" id="IPR006091">
    <property type="entry name" value="Acyl-CoA_Oxase/DH_mid-dom"/>
</dbReference>
<gene>
    <name evidence="9" type="ORF">D3871_08465</name>
</gene>
<dbReference type="Pfam" id="PF02770">
    <property type="entry name" value="Acyl-CoA_dh_M"/>
    <property type="match status" value="1"/>
</dbReference>
<evidence type="ECO:0000259" key="8">
    <source>
        <dbReference type="Pfam" id="PF02771"/>
    </source>
</evidence>
<sequence>MDFNLNSEQQLLQDSVRRYVDKAYSFEARTALVNAKQGGSTGNWAIFAENGWLMAALPEEYGGLGGSLIDTALIAQELGRGLVIEPYLGCAVLAAQTLAAGGTAAQKERLLPLLADGSQRIALAYSEPASRGMPETVSLRAERDANGYVLQGRKSLVLGAVGAQQFIVSAQVSGAKDITLLLVDANSAGLKRQAMPLHDGTWVEELTFDGVQVGADNVLNGGLAALRASLAHGIVTQCAELVGAMEKTIELTAEYLKTRQQFGVAIGNFQALQHRIADMAAEMEVARSMLHAALASVENDDDATRQKTLSAAKALVCRAAKFVCGQGIQLHGGIGMTEEYQVGHYYKRAIVADLLLGGSDRHEAACAAALQSELRAR</sequence>
<dbReference type="CDD" id="cd00567">
    <property type="entry name" value="ACAD"/>
    <property type="match status" value="1"/>
</dbReference>
<dbReference type="InterPro" id="IPR009100">
    <property type="entry name" value="AcylCoA_DH/oxidase_NM_dom_sf"/>
</dbReference>
<proteinExistence type="inferred from homology"/>
<dbReference type="OrthoDB" id="9770681at2"/>
<dbReference type="SUPFAM" id="SSF47203">
    <property type="entry name" value="Acyl-CoA dehydrogenase C-terminal domain-like"/>
    <property type="match status" value="1"/>
</dbReference>
<dbReference type="Pfam" id="PF02771">
    <property type="entry name" value="Acyl-CoA_dh_N"/>
    <property type="match status" value="1"/>
</dbReference>
<dbReference type="InterPro" id="IPR046373">
    <property type="entry name" value="Acyl-CoA_Oxase/DH_mid-dom_sf"/>
</dbReference>
<dbReference type="EMBL" id="QYUO01000001">
    <property type="protein sequence ID" value="RJF98539.1"/>
    <property type="molecule type" value="Genomic_DNA"/>
</dbReference>
<dbReference type="GO" id="GO:0050660">
    <property type="term" value="F:flavin adenine dinucleotide binding"/>
    <property type="evidence" value="ECO:0007669"/>
    <property type="project" value="InterPro"/>
</dbReference>
<evidence type="ECO:0000256" key="2">
    <source>
        <dbReference type="ARBA" id="ARBA00009347"/>
    </source>
</evidence>
<dbReference type="InterPro" id="IPR009075">
    <property type="entry name" value="AcylCo_DH/oxidase_C"/>
</dbReference>
<organism evidence="9 10">
    <name type="scientific">Noviherbaspirillum saxi</name>
    <dbReference type="NCBI Taxonomy" id="2320863"/>
    <lineage>
        <taxon>Bacteria</taxon>
        <taxon>Pseudomonadati</taxon>
        <taxon>Pseudomonadota</taxon>
        <taxon>Betaproteobacteria</taxon>
        <taxon>Burkholderiales</taxon>
        <taxon>Oxalobacteraceae</taxon>
        <taxon>Noviherbaspirillum</taxon>
    </lineage>
</organism>
<keyword evidence="3" id="KW-0285">Flavoprotein</keyword>
<keyword evidence="10" id="KW-1185">Reference proteome</keyword>
<protein>
    <submittedName>
        <fullName evidence="9">Acyl-CoA dehydrogenase</fullName>
    </submittedName>
</protein>
<comment type="cofactor">
    <cofactor evidence="1">
        <name>FAD</name>
        <dbReference type="ChEBI" id="CHEBI:57692"/>
    </cofactor>
</comment>
<feature type="domain" description="Acyl-CoA dehydrogenase/oxidase C-terminal" evidence="6">
    <location>
        <begin position="220"/>
        <end position="368"/>
    </location>
</feature>
<dbReference type="Proteomes" id="UP000265955">
    <property type="component" value="Unassembled WGS sequence"/>
</dbReference>
<dbReference type="SUPFAM" id="SSF56645">
    <property type="entry name" value="Acyl-CoA dehydrogenase NM domain-like"/>
    <property type="match status" value="1"/>
</dbReference>
<comment type="similarity">
    <text evidence="2">Belongs to the acyl-CoA dehydrogenase family.</text>
</comment>
<dbReference type="PANTHER" id="PTHR43884:SF20">
    <property type="entry name" value="ACYL-COA DEHYDROGENASE FADE28"/>
    <property type="match status" value="1"/>
</dbReference>
<dbReference type="AlphaFoldDB" id="A0A3A3GCC4"/>
<dbReference type="Gene3D" id="1.10.540.10">
    <property type="entry name" value="Acyl-CoA dehydrogenase/oxidase, N-terminal domain"/>
    <property type="match status" value="1"/>
</dbReference>
<dbReference type="Gene3D" id="1.20.140.10">
    <property type="entry name" value="Butyryl-CoA Dehydrogenase, subunit A, domain 3"/>
    <property type="match status" value="1"/>
</dbReference>
<dbReference type="Pfam" id="PF00441">
    <property type="entry name" value="Acyl-CoA_dh_1"/>
    <property type="match status" value="1"/>
</dbReference>
<evidence type="ECO:0000259" key="6">
    <source>
        <dbReference type="Pfam" id="PF00441"/>
    </source>
</evidence>